<feature type="compositionally biased region" description="Low complexity" evidence="1">
    <location>
        <begin position="236"/>
        <end position="248"/>
    </location>
</feature>
<dbReference type="OMA" id="RWPRKDE"/>
<feature type="domain" description="Borealin N-terminal" evidence="2">
    <location>
        <begin position="13"/>
        <end position="68"/>
    </location>
</feature>
<dbReference type="EMBL" id="CCBP010000104">
    <property type="protein sequence ID" value="CDO71699.1"/>
    <property type="molecule type" value="Genomic_DNA"/>
</dbReference>
<feature type="compositionally biased region" description="Gly residues" evidence="1">
    <location>
        <begin position="296"/>
        <end position="306"/>
    </location>
</feature>
<dbReference type="AlphaFoldDB" id="A0A060SHI8"/>
<comment type="caution">
    <text evidence="3">The sequence shown here is derived from an EMBL/GenBank/DDBJ whole genome shotgun (WGS) entry which is preliminary data.</text>
</comment>
<feature type="compositionally biased region" description="Basic and acidic residues" evidence="1">
    <location>
        <begin position="168"/>
        <end position="183"/>
    </location>
</feature>
<dbReference type="HOGENOM" id="CLU_041191_0_0_1"/>
<feature type="region of interest" description="Disordered" evidence="1">
    <location>
        <begin position="168"/>
        <end position="273"/>
    </location>
</feature>
<feature type="compositionally biased region" description="Polar residues" evidence="1">
    <location>
        <begin position="203"/>
        <end position="214"/>
    </location>
</feature>
<feature type="compositionally biased region" description="Low complexity" evidence="1">
    <location>
        <begin position="331"/>
        <end position="351"/>
    </location>
</feature>
<keyword evidence="4" id="KW-1185">Reference proteome</keyword>
<feature type="compositionally biased region" description="Polar residues" evidence="1">
    <location>
        <begin position="352"/>
        <end position="372"/>
    </location>
</feature>
<dbReference type="OrthoDB" id="2392550at2759"/>
<evidence type="ECO:0000313" key="4">
    <source>
        <dbReference type="Proteomes" id="UP000029665"/>
    </source>
</evidence>
<reference evidence="3" key="1">
    <citation type="submission" date="2014-01" db="EMBL/GenBank/DDBJ databases">
        <title>The genome of the white-rot fungus Pycnoporus cinnabarinus: a basidiomycete model with a versatile arsenal for lignocellulosic biomass breakdown.</title>
        <authorList>
            <person name="Levasseur A."/>
            <person name="Lomascolo A."/>
            <person name="Ruiz-Duenas F.J."/>
            <person name="Uzan E."/>
            <person name="Piumi F."/>
            <person name="Kues U."/>
            <person name="Ram A.F.J."/>
            <person name="Murat C."/>
            <person name="Haon M."/>
            <person name="Benoit I."/>
            <person name="Arfi Y."/>
            <person name="Chevret D."/>
            <person name="Drula E."/>
            <person name="Kwon M.J."/>
            <person name="Gouret P."/>
            <person name="Lesage-Meessen L."/>
            <person name="Lombard V."/>
            <person name="Mariette J."/>
            <person name="Noirot C."/>
            <person name="Park J."/>
            <person name="Patyshakuliyeva A."/>
            <person name="Wieneger R.A.B."/>
            <person name="Wosten H.A.B."/>
            <person name="Martin F."/>
            <person name="Coutinho P.M."/>
            <person name="de Vries R."/>
            <person name="Martinez A.T."/>
            <person name="Klopp C."/>
            <person name="Pontarotti P."/>
            <person name="Henrissat B."/>
            <person name="Record E."/>
        </authorList>
    </citation>
    <scope>NUCLEOTIDE SEQUENCE [LARGE SCALE GENOMIC DNA]</scope>
    <source>
        <strain evidence="3">BRFM137</strain>
    </source>
</reference>
<accession>A0A060SHI8</accession>
<gene>
    <name evidence="3" type="ORF">BN946_scf184915.g43</name>
</gene>
<evidence type="ECO:0000259" key="2">
    <source>
        <dbReference type="Pfam" id="PF10444"/>
    </source>
</evidence>
<protein>
    <recommendedName>
        <fullName evidence="2">Borealin N-terminal domain-containing protein</fullName>
    </recommendedName>
</protein>
<feature type="compositionally biased region" description="Polar residues" evidence="1">
    <location>
        <begin position="223"/>
        <end position="234"/>
    </location>
</feature>
<evidence type="ECO:0000313" key="3">
    <source>
        <dbReference type="EMBL" id="CDO71699.1"/>
    </source>
</evidence>
<dbReference type="Pfam" id="PF10444">
    <property type="entry name" value="Nbl1_Borealin_N"/>
    <property type="match status" value="1"/>
</dbReference>
<proteinExistence type="predicted"/>
<name>A0A060SHI8_PYCCI</name>
<dbReference type="Proteomes" id="UP000029665">
    <property type="component" value="Unassembled WGS sequence"/>
</dbReference>
<dbReference type="InterPro" id="IPR018851">
    <property type="entry name" value="Borealin_N"/>
</dbReference>
<feature type="region of interest" description="Disordered" evidence="1">
    <location>
        <begin position="296"/>
        <end position="372"/>
    </location>
</feature>
<evidence type="ECO:0000256" key="1">
    <source>
        <dbReference type="SAM" id="MobiDB-lite"/>
    </source>
</evidence>
<sequence>MSGSRTRKYSAEEKEQLLANLDLEVAHKTRQFEEWLADALENFRRHQEGLILRIPRIVRNVTLREFAKYNGDIQECVKGLKRELLGAEDNTIDPSTRKRKWIESQEIDNDKLGTAESSRALKTGMVQLGGGTAFIETICSPHYCCHSKEETNIICSADHCLEDTIARDEDSRKGLKSSYERRPLTHSAQSQARPLQRVPSGAMSPSPQKGSSRPLQFPRTPSRFASPNKPTHSTHPTRPVSRVPSSSTFNPVLPSESSHPRWPRKDENMLSVNGSPLANPYQLDLKNWFKAVTEGEGGGAGSGGASGDSNNARGLSKLGVPGADKLKKQRSIVVRSTSSSSLASHGGHSRSTSQASTLVASQSGLDKRTSAASSTMAMEGLALPELSSAPSVSALVSVQTKDGHVLEFNPLQTSPEELDALEGITDSAKKQAKEDMARLVQITVQRWKLS</sequence>
<organism evidence="3 4">
    <name type="scientific">Pycnoporus cinnabarinus</name>
    <name type="common">Cinnabar-red polypore</name>
    <name type="synonym">Trametes cinnabarina</name>
    <dbReference type="NCBI Taxonomy" id="5643"/>
    <lineage>
        <taxon>Eukaryota</taxon>
        <taxon>Fungi</taxon>
        <taxon>Dikarya</taxon>
        <taxon>Basidiomycota</taxon>
        <taxon>Agaricomycotina</taxon>
        <taxon>Agaricomycetes</taxon>
        <taxon>Polyporales</taxon>
        <taxon>Polyporaceae</taxon>
        <taxon>Trametes</taxon>
    </lineage>
</organism>